<dbReference type="CDD" id="cd05387">
    <property type="entry name" value="BY-kinase"/>
    <property type="match status" value="1"/>
</dbReference>
<dbReference type="NCBIfam" id="TIGR01007">
    <property type="entry name" value="eps_fam"/>
    <property type="match status" value="1"/>
</dbReference>
<dbReference type="GO" id="GO:0005524">
    <property type="term" value="F:ATP binding"/>
    <property type="evidence" value="ECO:0007669"/>
    <property type="project" value="UniProtKB-KW"/>
</dbReference>
<dbReference type="PANTHER" id="PTHR32309:SF13">
    <property type="entry name" value="FERRIC ENTEROBACTIN TRANSPORT PROTEIN FEPE"/>
    <property type="match status" value="1"/>
</dbReference>
<comment type="caution">
    <text evidence="20">The sequence shown here is derived from an EMBL/GenBank/DDBJ whole genome shotgun (WGS) entry which is preliminary data.</text>
</comment>
<keyword evidence="13 16" id="KW-0472">Membrane</keyword>
<evidence type="ECO:0000256" key="7">
    <source>
        <dbReference type="ARBA" id="ARBA00022679"/>
    </source>
</evidence>
<evidence type="ECO:0000259" key="19">
    <source>
        <dbReference type="Pfam" id="PF13807"/>
    </source>
</evidence>
<dbReference type="SUPFAM" id="SSF52540">
    <property type="entry name" value="P-loop containing nucleoside triphosphate hydrolases"/>
    <property type="match status" value="1"/>
</dbReference>
<sequence length="774" mass="87204">MQSRIQNITDKSVNFRESIDKYLRHWPWFVASVFLALIAGFLYARSQPDTYETTASIMVLDQSKNGATSQANLISQLNNIGLTTSPTMTNDEAKMIGSTALMRKVVYRLELYTSYSHRSFLKNEDLYDSSPLYARLDMAALERIKGNVMLTARYDSGKLVIDGEYLERRFVVHPNNLPGYYATPAGNLYIAQNKGYTTDKFPLTIKITNPSKVAKFIASSSLLTLVNKEANVIDLTLQTSNIKKGQDILKTLATVYNEDAVEQINHSAMSSANFLDGRIKLLTGELSTVERDAEQYKQSNNLTNIEADAQMYLGRSSGYITQRSTVENQLNLISYVKDFLRNPANKSALVPNLGLTDVGLVNVIQKYNDLVINREQIAQGSSEDNPALKAINLQVQTARKAILESIESTHKGLQITNQDLNSQNSAVSSKLRQIPKQEREFLEIKRQQQVKESLYLFLLQKREDASLSMAVTIPKGRLINTPDTSKQVAPRTSVILFVAFLLGLVVPASSIQIKNLMHTKIENRQDVEKITQVPVLAELGHISTDEIILNHKTAISPNSELFRLLRSNLQFVLDASSQKVIVVTSTQQGEGKTLVSINLAAILSLADKKVLLVELDLRRPRLSTYMEIEAKKGISSYLMGEDTDMQEIIKPVPDYPMLDILPTGIIPPNPNELILKDRLDMLISKLKEEYDYIVIDSAPVGVVSDTFLINRLADINLYVCRSRYTDKRNLVYINQIHQENRLNHLYIVINDVSLQNHSYSYHRKYGYGYAQENT</sequence>
<keyword evidence="10" id="KW-0418">Kinase</keyword>
<proteinExistence type="inferred from homology"/>
<dbReference type="EMBL" id="BDCR01000004">
    <property type="protein sequence ID" value="GAT63995.1"/>
    <property type="molecule type" value="Genomic_DNA"/>
</dbReference>
<feature type="domain" description="AAA" evidence="18">
    <location>
        <begin position="579"/>
        <end position="700"/>
    </location>
</feature>
<comment type="subcellular location">
    <subcellularLocation>
        <location evidence="1">Cell inner membrane</location>
        <topology evidence="1">Multi-pass membrane protein</topology>
    </subcellularLocation>
</comment>
<dbReference type="AlphaFoldDB" id="A0A161LFQ1"/>
<gene>
    <name evidence="20" type="ORF">PJIAN_4538</name>
</gene>
<evidence type="ECO:0000256" key="4">
    <source>
        <dbReference type="ARBA" id="ARBA00011903"/>
    </source>
</evidence>
<protein>
    <recommendedName>
        <fullName evidence="4">non-specific protein-tyrosine kinase</fullName>
        <ecNumber evidence="4">2.7.10.2</ecNumber>
    </recommendedName>
</protein>
<name>A0A161LFQ1_9BACT</name>
<dbReference type="Pfam" id="PF02706">
    <property type="entry name" value="Wzz"/>
    <property type="match status" value="1"/>
</dbReference>
<dbReference type="GO" id="GO:0005886">
    <property type="term" value="C:plasma membrane"/>
    <property type="evidence" value="ECO:0007669"/>
    <property type="project" value="UniProtKB-SubCell"/>
</dbReference>
<evidence type="ECO:0000256" key="5">
    <source>
        <dbReference type="ARBA" id="ARBA00022475"/>
    </source>
</evidence>
<dbReference type="InterPro" id="IPR005702">
    <property type="entry name" value="Wzc-like_C"/>
</dbReference>
<dbReference type="RefSeq" id="WP_084252410.1">
    <property type="nucleotide sequence ID" value="NZ_BDCR01000004.1"/>
</dbReference>
<evidence type="ECO:0000256" key="14">
    <source>
        <dbReference type="ARBA" id="ARBA00023137"/>
    </source>
</evidence>
<keyword evidence="7" id="KW-0808">Transferase</keyword>
<keyword evidence="14" id="KW-0829">Tyrosine-protein kinase</keyword>
<evidence type="ECO:0000313" key="20">
    <source>
        <dbReference type="EMBL" id="GAT63995.1"/>
    </source>
</evidence>
<reference evidence="21" key="2">
    <citation type="journal article" date="2017" name="Genome Announc.">
        <title>Draft genome sequence of Paludibacter jiangxiensis NM7(T), a propionate-producing fermentative bacterium.</title>
        <authorList>
            <person name="Qiu Y.-L."/>
            <person name="Tourlousse D.M."/>
            <person name="Matsuura N."/>
            <person name="Ohashi A."/>
            <person name="Sekiguchi Y."/>
        </authorList>
    </citation>
    <scope>NUCLEOTIDE SEQUENCE [LARGE SCALE GENOMIC DNA]</scope>
    <source>
        <strain evidence="21">NM7</strain>
    </source>
</reference>
<accession>A0A161LFQ1</accession>
<evidence type="ECO:0000256" key="2">
    <source>
        <dbReference type="ARBA" id="ARBA00007316"/>
    </source>
</evidence>
<dbReference type="Pfam" id="PF13807">
    <property type="entry name" value="GNVR"/>
    <property type="match status" value="1"/>
</dbReference>
<evidence type="ECO:0000256" key="3">
    <source>
        <dbReference type="ARBA" id="ARBA00008883"/>
    </source>
</evidence>
<evidence type="ECO:0000256" key="11">
    <source>
        <dbReference type="ARBA" id="ARBA00022840"/>
    </source>
</evidence>
<dbReference type="GO" id="GO:0042802">
    <property type="term" value="F:identical protein binding"/>
    <property type="evidence" value="ECO:0007669"/>
    <property type="project" value="UniProtKB-ARBA"/>
</dbReference>
<dbReference type="STRING" id="681398.PJIAN_4538"/>
<dbReference type="Pfam" id="PF13614">
    <property type="entry name" value="AAA_31"/>
    <property type="match status" value="1"/>
</dbReference>
<feature type="domain" description="Tyrosine-protein kinase G-rich" evidence="19">
    <location>
        <begin position="437"/>
        <end position="513"/>
    </location>
</feature>
<dbReference type="PANTHER" id="PTHR32309">
    <property type="entry name" value="TYROSINE-PROTEIN KINASE"/>
    <property type="match status" value="1"/>
</dbReference>
<dbReference type="InterPro" id="IPR032807">
    <property type="entry name" value="GNVR"/>
</dbReference>
<evidence type="ECO:0000256" key="8">
    <source>
        <dbReference type="ARBA" id="ARBA00022692"/>
    </source>
</evidence>
<evidence type="ECO:0000256" key="13">
    <source>
        <dbReference type="ARBA" id="ARBA00023136"/>
    </source>
</evidence>
<evidence type="ECO:0000256" key="15">
    <source>
        <dbReference type="ARBA" id="ARBA00051245"/>
    </source>
</evidence>
<dbReference type="InterPro" id="IPR025669">
    <property type="entry name" value="AAA_dom"/>
</dbReference>
<keyword evidence="8 16" id="KW-0812">Transmembrane</keyword>
<comment type="similarity">
    <text evidence="2">Belongs to the CpsD/CapB family.</text>
</comment>
<keyword evidence="9" id="KW-0547">Nucleotide-binding</keyword>
<evidence type="ECO:0000313" key="21">
    <source>
        <dbReference type="Proteomes" id="UP000076586"/>
    </source>
</evidence>
<evidence type="ECO:0000256" key="16">
    <source>
        <dbReference type="SAM" id="Phobius"/>
    </source>
</evidence>
<dbReference type="Gene3D" id="3.40.50.300">
    <property type="entry name" value="P-loop containing nucleotide triphosphate hydrolases"/>
    <property type="match status" value="1"/>
</dbReference>
<dbReference type="GO" id="GO:0004715">
    <property type="term" value="F:non-membrane spanning protein tyrosine kinase activity"/>
    <property type="evidence" value="ECO:0007669"/>
    <property type="project" value="UniProtKB-EC"/>
</dbReference>
<keyword evidence="6" id="KW-0997">Cell inner membrane</keyword>
<evidence type="ECO:0000259" key="18">
    <source>
        <dbReference type="Pfam" id="PF13614"/>
    </source>
</evidence>
<organism evidence="20 21">
    <name type="scientific">Paludibacter jiangxiensis</name>
    <dbReference type="NCBI Taxonomy" id="681398"/>
    <lineage>
        <taxon>Bacteria</taxon>
        <taxon>Pseudomonadati</taxon>
        <taxon>Bacteroidota</taxon>
        <taxon>Bacteroidia</taxon>
        <taxon>Bacteroidales</taxon>
        <taxon>Paludibacteraceae</taxon>
        <taxon>Paludibacter</taxon>
    </lineage>
</organism>
<keyword evidence="5" id="KW-1003">Cell membrane</keyword>
<feature type="domain" description="Polysaccharide chain length determinant N-terminal" evidence="17">
    <location>
        <begin position="23"/>
        <end position="107"/>
    </location>
</feature>
<reference evidence="21" key="1">
    <citation type="submission" date="2016-04" db="EMBL/GenBank/DDBJ databases">
        <title>Draft genome sequence of Paludibacter jiangxiensis strain NM7.</title>
        <authorList>
            <person name="Qiu Y."/>
            <person name="Matsuura N."/>
            <person name="Ohashi A."/>
            <person name="Tourlousse M.D."/>
            <person name="Sekiguchi Y."/>
        </authorList>
    </citation>
    <scope>NUCLEOTIDE SEQUENCE [LARGE SCALE GENOMIC DNA]</scope>
    <source>
        <strain evidence="21">NM7</strain>
    </source>
</reference>
<dbReference type="EC" id="2.7.10.2" evidence="4"/>
<evidence type="ECO:0000256" key="1">
    <source>
        <dbReference type="ARBA" id="ARBA00004429"/>
    </source>
</evidence>
<keyword evidence="21" id="KW-1185">Reference proteome</keyword>
<dbReference type="FunFam" id="3.40.50.300:FF:000527">
    <property type="entry name" value="Tyrosine-protein kinase etk"/>
    <property type="match status" value="1"/>
</dbReference>
<evidence type="ECO:0000259" key="17">
    <source>
        <dbReference type="Pfam" id="PF02706"/>
    </source>
</evidence>
<keyword evidence="12 16" id="KW-1133">Transmembrane helix</keyword>
<comment type="similarity">
    <text evidence="3">Belongs to the etk/wzc family.</text>
</comment>
<evidence type="ECO:0000256" key="9">
    <source>
        <dbReference type="ARBA" id="ARBA00022741"/>
    </source>
</evidence>
<dbReference type="InterPro" id="IPR027417">
    <property type="entry name" value="P-loop_NTPase"/>
</dbReference>
<dbReference type="Proteomes" id="UP000076586">
    <property type="component" value="Unassembled WGS sequence"/>
</dbReference>
<evidence type="ECO:0000256" key="6">
    <source>
        <dbReference type="ARBA" id="ARBA00022519"/>
    </source>
</evidence>
<dbReference type="InterPro" id="IPR003856">
    <property type="entry name" value="LPS_length_determ_N"/>
</dbReference>
<dbReference type="OrthoDB" id="9794577at2"/>
<feature type="transmembrane region" description="Helical" evidence="16">
    <location>
        <begin position="26"/>
        <end position="44"/>
    </location>
</feature>
<keyword evidence="11" id="KW-0067">ATP-binding</keyword>
<evidence type="ECO:0000256" key="10">
    <source>
        <dbReference type="ARBA" id="ARBA00022777"/>
    </source>
</evidence>
<dbReference type="InterPro" id="IPR050445">
    <property type="entry name" value="Bact_polysacc_biosynth/exp"/>
</dbReference>
<comment type="catalytic activity">
    <reaction evidence="15">
        <text>L-tyrosyl-[protein] + ATP = O-phospho-L-tyrosyl-[protein] + ADP + H(+)</text>
        <dbReference type="Rhea" id="RHEA:10596"/>
        <dbReference type="Rhea" id="RHEA-COMP:10136"/>
        <dbReference type="Rhea" id="RHEA-COMP:20101"/>
        <dbReference type="ChEBI" id="CHEBI:15378"/>
        <dbReference type="ChEBI" id="CHEBI:30616"/>
        <dbReference type="ChEBI" id="CHEBI:46858"/>
        <dbReference type="ChEBI" id="CHEBI:61978"/>
        <dbReference type="ChEBI" id="CHEBI:456216"/>
        <dbReference type="EC" id="2.7.10.2"/>
    </reaction>
</comment>
<evidence type="ECO:0000256" key="12">
    <source>
        <dbReference type="ARBA" id="ARBA00022989"/>
    </source>
</evidence>